<dbReference type="EMBL" id="LNTY01000043">
    <property type="protein sequence ID" value="KXF80988.1"/>
    <property type="molecule type" value="Genomic_DNA"/>
</dbReference>
<sequence>MNDFFNDPALKAIRALDDSPAMRAIRAVEDSPAIRMIRELDDSPALRAMRQFENSPAMQAIRQFENSPAIRMMRDLEDSAALKAIKSLEESPAFKAIQQLQEPPVLKALRGYQTSPAMEAFSRIADQVNHGYGALTFSEAYELLADEYEQQTDPEPLNVLSGEVQKRASCAPRSALSAEFYLNLVLALFLFYLSKMSAVESEEKILERFNSLEQTIATQLSNLNELEKDQSFLVADRSMNLRSGPGVDHEVIGGISRNQKLLVLERERDWAKVEYFDHINNKNIAGWAHSRYLLVVSTSGQE</sequence>
<evidence type="ECO:0000313" key="2">
    <source>
        <dbReference type="EMBL" id="KXF80988.1"/>
    </source>
</evidence>
<dbReference type="Gene3D" id="2.30.30.40">
    <property type="entry name" value="SH3 Domains"/>
    <property type="match status" value="1"/>
</dbReference>
<organism evidence="2 3">
    <name type="scientific">Enterovibrio coralii</name>
    <dbReference type="NCBI Taxonomy" id="294935"/>
    <lineage>
        <taxon>Bacteria</taxon>
        <taxon>Pseudomonadati</taxon>
        <taxon>Pseudomonadota</taxon>
        <taxon>Gammaproteobacteria</taxon>
        <taxon>Vibrionales</taxon>
        <taxon>Vibrionaceae</taxon>
        <taxon>Enterovibrio</taxon>
    </lineage>
</organism>
<keyword evidence="3" id="KW-1185">Reference proteome</keyword>
<protein>
    <recommendedName>
        <fullName evidence="1">SH3b domain-containing protein</fullName>
    </recommendedName>
</protein>
<dbReference type="Pfam" id="PF08239">
    <property type="entry name" value="SH3_3"/>
    <property type="match status" value="1"/>
</dbReference>
<dbReference type="Proteomes" id="UP000070529">
    <property type="component" value="Unassembled WGS sequence"/>
</dbReference>
<reference evidence="2 3" key="1">
    <citation type="submission" date="2015-11" db="EMBL/GenBank/DDBJ databases">
        <title>Genomic Taxonomy of the Vibrionaceae.</title>
        <authorList>
            <person name="Gomez-Gil B."/>
            <person name="Enciso-Ibarra J."/>
        </authorList>
    </citation>
    <scope>NUCLEOTIDE SEQUENCE [LARGE SCALE GENOMIC DNA]</scope>
    <source>
        <strain evidence="2 3">CAIM 912</strain>
    </source>
</reference>
<dbReference type="AlphaFoldDB" id="A0A135I6B7"/>
<dbReference type="RefSeq" id="WP_067418511.1">
    <property type="nucleotide sequence ID" value="NZ_LNTY01000043.1"/>
</dbReference>
<accession>A0A135I6B7</accession>
<dbReference type="STRING" id="294935.ATN88_18250"/>
<evidence type="ECO:0000313" key="3">
    <source>
        <dbReference type="Proteomes" id="UP000070529"/>
    </source>
</evidence>
<name>A0A135I6B7_9GAMM</name>
<gene>
    <name evidence="2" type="ORF">ATN88_18250</name>
</gene>
<dbReference type="OrthoDB" id="8479979at2"/>
<dbReference type="PROSITE" id="PS51781">
    <property type="entry name" value="SH3B"/>
    <property type="match status" value="1"/>
</dbReference>
<evidence type="ECO:0000259" key="1">
    <source>
        <dbReference type="PROSITE" id="PS51781"/>
    </source>
</evidence>
<proteinExistence type="predicted"/>
<dbReference type="InterPro" id="IPR003646">
    <property type="entry name" value="SH3-like_bac-type"/>
</dbReference>
<feature type="domain" description="SH3b" evidence="1">
    <location>
        <begin position="228"/>
        <end position="297"/>
    </location>
</feature>
<comment type="caution">
    <text evidence="2">The sequence shown here is derived from an EMBL/GenBank/DDBJ whole genome shotgun (WGS) entry which is preliminary data.</text>
</comment>